<gene>
    <name evidence="1" type="ORF">Nepgr_006767</name>
</gene>
<dbReference type="AlphaFoldDB" id="A0AAD3S5M4"/>
<proteinExistence type="predicted"/>
<dbReference type="EMBL" id="BSYO01000005">
    <property type="protein sequence ID" value="GMH04927.1"/>
    <property type="molecule type" value="Genomic_DNA"/>
</dbReference>
<protein>
    <submittedName>
        <fullName evidence="1">Uncharacterized protein</fullName>
    </submittedName>
</protein>
<comment type="caution">
    <text evidence="1">The sequence shown here is derived from an EMBL/GenBank/DDBJ whole genome shotgun (WGS) entry which is preliminary data.</text>
</comment>
<keyword evidence="2" id="KW-1185">Reference proteome</keyword>
<organism evidence="1 2">
    <name type="scientific">Nepenthes gracilis</name>
    <name type="common">Slender pitcher plant</name>
    <dbReference type="NCBI Taxonomy" id="150966"/>
    <lineage>
        <taxon>Eukaryota</taxon>
        <taxon>Viridiplantae</taxon>
        <taxon>Streptophyta</taxon>
        <taxon>Embryophyta</taxon>
        <taxon>Tracheophyta</taxon>
        <taxon>Spermatophyta</taxon>
        <taxon>Magnoliopsida</taxon>
        <taxon>eudicotyledons</taxon>
        <taxon>Gunneridae</taxon>
        <taxon>Pentapetalae</taxon>
        <taxon>Caryophyllales</taxon>
        <taxon>Nepenthaceae</taxon>
        <taxon>Nepenthes</taxon>
    </lineage>
</organism>
<dbReference type="Proteomes" id="UP001279734">
    <property type="component" value="Unassembled WGS sequence"/>
</dbReference>
<name>A0AAD3S5M4_NEPGR</name>
<reference evidence="1" key="1">
    <citation type="submission" date="2023-05" db="EMBL/GenBank/DDBJ databases">
        <title>Nepenthes gracilis genome sequencing.</title>
        <authorList>
            <person name="Fukushima K."/>
        </authorList>
    </citation>
    <scope>NUCLEOTIDE SEQUENCE</scope>
    <source>
        <strain evidence="1">SING2019-196</strain>
    </source>
</reference>
<sequence length="222" mass="24481">MGWLHRVVYENKLLATMQQACGSAVCRVLVDALDAMPWLIRDGQFCCLMSAVDGGCWEWLATFRCCVRGVLQLPCGWVDFLCSADAWLGMILMQKGAGLECCFCMKWLMPLLMWEPYAGERWGAAVRLAWSDAELLPSGKSAVTMMQIALVFWSLGVKEMFLGYGGWSRTAGYLQAMSGGGPVCWASSTGAARLFVHSDVISVECSGDAATWTLSLVRFLLW</sequence>
<evidence type="ECO:0000313" key="1">
    <source>
        <dbReference type="EMBL" id="GMH04927.1"/>
    </source>
</evidence>
<evidence type="ECO:0000313" key="2">
    <source>
        <dbReference type="Proteomes" id="UP001279734"/>
    </source>
</evidence>
<accession>A0AAD3S5M4</accession>